<feature type="compositionally biased region" description="Low complexity" evidence="5">
    <location>
        <begin position="1"/>
        <end position="20"/>
    </location>
</feature>
<feature type="region of interest" description="Disordered" evidence="5">
    <location>
        <begin position="600"/>
        <end position="629"/>
    </location>
</feature>
<dbReference type="Pfam" id="PF00083">
    <property type="entry name" value="Sugar_tr"/>
    <property type="match status" value="1"/>
</dbReference>
<feature type="transmembrane region" description="Helical" evidence="6">
    <location>
        <begin position="439"/>
        <end position="458"/>
    </location>
</feature>
<evidence type="ECO:0000256" key="3">
    <source>
        <dbReference type="ARBA" id="ARBA00022989"/>
    </source>
</evidence>
<accession>A0A8S1DLA7</accession>
<feature type="transmembrane region" description="Helical" evidence="6">
    <location>
        <begin position="204"/>
        <end position="221"/>
    </location>
</feature>
<feature type="compositionally biased region" description="Basic and acidic residues" evidence="5">
    <location>
        <begin position="22"/>
        <end position="37"/>
    </location>
</feature>
<feature type="transmembrane region" description="Helical" evidence="6">
    <location>
        <begin position="171"/>
        <end position="192"/>
    </location>
</feature>
<evidence type="ECO:0000313" key="8">
    <source>
        <dbReference type="EMBL" id="CAB3381354.1"/>
    </source>
</evidence>
<keyword evidence="4 6" id="KW-0472">Membrane</keyword>
<keyword evidence="9" id="KW-1185">Reference proteome</keyword>
<feature type="domain" description="Major facilitator superfamily (MFS) profile" evidence="7">
    <location>
        <begin position="116"/>
        <end position="552"/>
    </location>
</feature>
<evidence type="ECO:0000256" key="1">
    <source>
        <dbReference type="ARBA" id="ARBA00004141"/>
    </source>
</evidence>
<dbReference type="Gene3D" id="1.20.1250.20">
    <property type="entry name" value="MFS general substrate transporter like domains"/>
    <property type="match status" value="1"/>
</dbReference>
<feature type="transmembrane region" description="Helical" evidence="6">
    <location>
        <begin position="58"/>
        <end position="76"/>
    </location>
</feature>
<feature type="transmembrane region" description="Helical" evidence="6">
    <location>
        <begin position="464"/>
        <end position="487"/>
    </location>
</feature>
<feature type="region of interest" description="Disordered" evidence="5">
    <location>
        <begin position="1"/>
        <end position="40"/>
    </location>
</feature>
<sequence length="665" mass="74201">MDDQPSTSSHHQHQDQQQPDNHAQKEQHRPPKKRDLNEPMDLDDLLPQLDEFGKYQKILIWLICLPACIPCGFGAFNQLFMAEVPDHWCRVPELELSGVSQHVRREVGVPKGDSCRRYAVNFTTLLESQSLMDITPNSSWPTEECVQGWEYDLSDISSSIVIDFSLVCEHAIYPTLGLAALNAGGPIGVYAFGVLNDGIGRKKSFFLCLGVLIVGGLMTTFSPDFWTWAVSRFIVGLTIPAIYQIPFIIALELVGANYRSFVTVLTCIFYTLGLVLLAGITYFIRDWQIMAFATSAPFLLYFFYWRCLPESPRWLLAKGRLEEASLILEKLAATNGKELPASFKQKLKQHMMLQRTRSEERKAEKGPGVTALCKTPNMRLKTTLITLNWFANEMVYVGLSYYGPALGNDRFLSFLLSSLVEIPSYLCCWAVMDRWGRRWPLSICMVVSGIACIITVLLPADAVVLTLVLYLFAKFAISASFLIIYPFAGELYPTQLRGVGIGASAYISGLGLIVIPFIVYLGMEMLVLPLVVMGVISVIGGLAGLRLPETLHTKLPQTVEEGEEFGKDFTMQDCLRCVPISRQGSYEDLSVQLSELHDVTSEEAPTAAEGEVTTPEGATEETPLGARSRSFRKSIARQSKILVRQSSVLETPYDSSGAMKMTYWY</sequence>
<feature type="transmembrane region" description="Helical" evidence="6">
    <location>
        <begin position="289"/>
        <end position="308"/>
    </location>
</feature>
<evidence type="ECO:0000256" key="5">
    <source>
        <dbReference type="SAM" id="MobiDB-lite"/>
    </source>
</evidence>
<dbReference type="Proteomes" id="UP000494165">
    <property type="component" value="Unassembled WGS sequence"/>
</dbReference>
<evidence type="ECO:0000256" key="4">
    <source>
        <dbReference type="ARBA" id="ARBA00023136"/>
    </source>
</evidence>
<dbReference type="PANTHER" id="PTHR24064">
    <property type="entry name" value="SOLUTE CARRIER FAMILY 22 MEMBER"/>
    <property type="match status" value="1"/>
</dbReference>
<evidence type="ECO:0000256" key="6">
    <source>
        <dbReference type="SAM" id="Phobius"/>
    </source>
</evidence>
<feature type="transmembrane region" description="Helical" evidence="6">
    <location>
        <begin position="499"/>
        <end position="520"/>
    </location>
</feature>
<keyword evidence="2 6" id="KW-0812">Transmembrane</keyword>
<dbReference type="GO" id="GO:0016020">
    <property type="term" value="C:membrane"/>
    <property type="evidence" value="ECO:0007669"/>
    <property type="project" value="UniProtKB-SubCell"/>
</dbReference>
<comment type="subcellular location">
    <subcellularLocation>
        <location evidence="1">Membrane</location>
        <topology evidence="1">Multi-pass membrane protein</topology>
    </subcellularLocation>
</comment>
<gene>
    <name evidence="8" type="ORF">CLODIP_2_CD02811</name>
</gene>
<feature type="transmembrane region" description="Helical" evidence="6">
    <location>
        <begin position="261"/>
        <end position="283"/>
    </location>
</feature>
<feature type="transmembrane region" description="Helical" evidence="6">
    <location>
        <begin position="526"/>
        <end position="545"/>
    </location>
</feature>
<organism evidence="8 9">
    <name type="scientific">Cloeon dipterum</name>
    <dbReference type="NCBI Taxonomy" id="197152"/>
    <lineage>
        <taxon>Eukaryota</taxon>
        <taxon>Metazoa</taxon>
        <taxon>Ecdysozoa</taxon>
        <taxon>Arthropoda</taxon>
        <taxon>Hexapoda</taxon>
        <taxon>Insecta</taxon>
        <taxon>Pterygota</taxon>
        <taxon>Palaeoptera</taxon>
        <taxon>Ephemeroptera</taxon>
        <taxon>Pisciforma</taxon>
        <taxon>Baetidae</taxon>
        <taxon>Cloeon</taxon>
    </lineage>
</organism>
<feature type="transmembrane region" description="Helical" evidence="6">
    <location>
        <begin position="411"/>
        <end position="432"/>
    </location>
</feature>
<feature type="transmembrane region" description="Helical" evidence="6">
    <location>
        <begin position="384"/>
        <end position="405"/>
    </location>
</feature>
<proteinExistence type="predicted"/>
<keyword evidence="3 6" id="KW-1133">Transmembrane helix</keyword>
<dbReference type="SUPFAM" id="SSF103473">
    <property type="entry name" value="MFS general substrate transporter"/>
    <property type="match status" value="1"/>
</dbReference>
<feature type="transmembrane region" description="Helical" evidence="6">
    <location>
        <begin position="233"/>
        <end position="254"/>
    </location>
</feature>
<dbReference type="GO" id="GO:0022857">
    <property type="term" value="F:transmembrane transporter activity"/>
    <property type="evidence" value="ECO:0007669"/>
    <property type="project" value="InterPro"/>
</dbReference>
<evidence type="ECO:0000256" key="2">
    <source>
        <dbReference type="ARBA" id="ARBA00022692"/>
    </source>
</evidence>
<dbReference type="InterPro" id="IPR020846">
    <property type="entry name" value="MFS_dom"/>
</dbReference>
<comment type="caution">
    <text evidence="8">The sequence shown here is derived from an EMBL/GenBank/DDBJ whole genome shotgun (WGS) entry which is preliminary data.</text>
</comment>
<dbReference type="CDD" id="cd17317">
    <property type="entry name" value="MFS_SLC22"/>
    <property type="match status" value="1"/>
</dbReference>
<evidence type="ECO:0000313" key="9">
    <source>
        <dbReference type="Proteomes" id="UP000494165"/>
    </source>
</evidence>
<dbReference type="InterPro" id="IPR036259">
    <property type="entry name" value="MFS_trans_sf"/>
</dbReference>
<dbReference type="AlphaFoldDB" id="A0A8S1DLA7"/>
<dbReference type="OrthoDB" id="2544694at2759"/>
<name>A0A8S1DLA7_9INSE</name>
<dbReference type="PROSITE" id="PS50850">
    <property type="entry name" value="MFS"/>
    <property type="match status" value="1"/>
</dbReference>
<evidence type="ECO:0000259" key="7">
    <source>
        <dbReference type="PROSITE" id="PS50850"/>
    </source>
</evidence>
<reference evidence="8 9" key="1">
    <citation type="submission" date="2020-04" db="EMBL/GenBank/DDBJ databases">
        <authorList>
            <person name="Alioto T."/>
            <person name="Alioto T."/>
            <person name="Gomez Garrido J."/>
        </authorList>
    </citation>
    <scope>NUCLEOTIDE SEQUENCE [LARGE SCALE GENOMIC DNA]</scope>
</reference>
<dbReference type="EMBL" id="CADEPI010000232">
    <property type="protein sequence ID" value="CAB3381354.1"/>
    <property type="molecule type" value="Genomic_DNA"/>
</dbReference>
<protein>
    <recommendedName>
        <fullName evidence="7">Major facilitator superfamily (MFS) profile domain-containing protein</fullName>
    </recommendedName>
</protein>
<dbReference type="InterPro" id="IPR005828">
    <property type="entry name" value="MFS_sugar_transport-like"/>
</dbReference>